<dbReference type="InterPro" id="IPR058204">
    <property type="entry name" value="FtsX_firmicutes-type"/>
</dbReference>
<proteinExistence type="inferred from homology"/>
<dbReference type="KEGG" id="ntr:B0W44_16265"/>
<name>A0A1U9KAK9_9BACL</name>
<evidence type="ECO:0000256" key="5">
    <source>
        <dbReference type="ARBA" id="ARBA00022475"/>
    </source>
</evidence>
<protein>
    <recommendedName>
        <fullName evidence="4 12">Cell division protein FtsX</fullName>
    </recommendedName>
</protein>
<dbReference type="GO" id="GO:0005886">
    <property type="term" value="C:plasma membrane"/>
    <property type="evidence" value="ECO:0007669"/>
    <property type="project" value="UniProtKB-SubCell"/>
</dbReference>
<gene>
    <name evidence="16" type="ORF">B0W44_16265</name>
</gene>
<evidence type="ECO:0000259" key="15">
    <source>
        <dbReference type="Pfam" id="PF18075"/>
    </source>
</evidence>
<feature type="transmembrane region" description="Helical" evidence="13">
    <location>
        <begin position="21"/>
        <end position="44"/>
    </location>
</feature>
<keyword evidence="11 12" id="KW-0131">Cell cycle</keyword>
<evidence type="ECO:0000259" key="14">
    <source>
        <dbReference type="Pfam" id="PF02687"/>
    </source>
</evidence>
<dbReference type="AlphaFoldDB" id="A0A1U9KAK9"/>
<evidence type="ECO:0000256" key="6">
    <source>
        <dbReference type="ARBA" id="ARBA00022519"/>
    </source>
</evidence>
<comment type="function">
    <text evidence="12">Part of the ABC transporter FtsEX involved in asymmetric cellular division facilitating the initiation of sporulation.</text>
</comment>
<evidence type="ECO:0000256" key="1">
    <source>
        <dbReference type="ARBA" id="ARBA00004429"/>
    </source>
</evidence>
<dbReference type="RefSeq" id="WP_077720925.1">
    <property type="nucleotide sequence ID" value="NZ_CP019699.1"/>
</dbReference>
<keyword evidence="9 13" id="KW-1133">Transmembrane helix</keyword>
<keyword evidence="5 12" id="KW-1003">Cell membrane</keyword>
<feature type="transmembrane region" description="Helical" evidence="13">
    <location>
        <begin position="216"/>
        <end position="242"/>
    </location>
</feature>
<sequence length="295" mass="33260">MKARTFVRHVREGWKSLGRNGWMSFAAVSAVTVTLFILGIFLLLAMNVNHVAEVIEDQVEIRVSLELEADESVIRRVEHRITAMPEVSQVEFISKEEGLKQLEEDLGDASLLEGIEENPLPDVFRVETFEPQQTKAVAANIEQFDGVDNARYGEEFTDRLFNVTKTVRNVGVVLIVLLGLTAMFLISNTIRLTILARRREIEIMKLVGATNWFIRWPFFIEGLLIGLLGAILPSAVLLFGYYSITTKLVTQFELWFLDLLPMYPLAFQVTALLLGIGTIIGAMGSFISIHRFLKV</sequence>
<feature type="transmembrane region" description="Helical" evidence="13">
    <location>
        <begin position="170"/>
        <end position="195"/>
    </location>
</feature>
<evidence type="ECO:0000256" key="7">
    <source>
        <dbReference type="ARBA" id="ARBA00022618"/>
    </source>
</evidence>
<keyword evidence="7 12" id="KW-0132">Cell division</keyword>
<evidence type="ECO:0000313" key="16">
    <source>
        <dbReference type="EMBL" id="AQS57074.1"/>
    </source>
</evidence>
<dbReference type="InterPro" id="IPR047590">
    <property type="entry name" value="FtsX_proteobact-type"/>
</dbReference>
<comment type="subunit">
    <text evidence="3">Forms a membrane-associated complex with FtsE.</text>
</comment>
<evidence type="ECO:0000256" key="11">
    <source>
        <dbReference type="ARBA" id="ARBA00023306"/>
    </source>
</evidence>
<dbReference type="PIRSF" id="PIRSF003097">
    <property type="entry name" value="FtsX"/>
    <property type="match status" value="1"/>
</dbReference>
<evidence type="ECO:0000256" key="8">
    <source>
        <dbReference type="ARBA" id="ARBA00022692"/>
    </source>
</evidence>
<evidence type="ECO:0000256" key="10">
    <source>
        <dbReference type="ARBA" id="ARBA00023136"/>
    </source>
</evidence>
<keyword evidence="8 13" id="KW-0812">Transmembrane</keyword>
<dbReference type="InterPro" id="IPR003838">
    <property type="entry name" value="ABC3_permease_C"/>
</dbReference>
<dbReference type="Pfam" id="PF02687">
    <property type="entry name" value="FtsX"/>
    <property type="match status" value="1"/>
</dbReference>
<dbReference type="InterPro" id="IPR004513">
    <property type="entry name" value="FtsX"/>
</dbReference>
<dbReference type="PANTHER" id="PTHR47755">
    <property type="entry name" value="CELL DIVISION PROTEIN FTSX"/>
    <property type="match status" value="1"/>
</dbReference>
<keyword evidence="6" id="KW-0997">Cell inner membrane</keyword>
<dbReference type="Gene3D" id="3.30.70.3040">
    <property type="match status" value="1"/>
</dbReference>
<evidence type="ECO:0000256" key="4">
    <source>
        <dbReference type="ARBA" id="ARBA00021907"/>
    </source>
</evidence>
<dbReference type="PANTHER" id="PTHR47755:SF1">
    <property type="entry name" value="CELL DIVISION PROTEIN FTSX"/>
    <property type="match status" value="1"/>
</dbReference>
<dbReference type="OrthoDB" id="9812531at2"/>
<keyword evidence="17" id="KW-1185">Reference proteome</keyword>
<feature type="transmembrane region" description="Helical" evidence="13">
    <location>
        <begin position="262"/>
        <end position="289"/>
    </location>
</feature>
<dbReference type="EMBL" id="CP019699">
    <property type="protein sequence ID" value="AQS57074.1"/>
    <property type="molecule type" value="Genomic_DNA"/>
</dbReference>
<organism evidence="16 17">
    <name type="scientific">Novibacillus thermophilus</name>
    <dbReference type="NCBI Taxonomy" id="1471761"/>
    <lineage>
        <taxon>Bacteria</taxon>
        <taxon>Bacillati</taxon>
        <taxon>Bacillota</taxon>
        <taxon>Bacilli</taxon>
        <taxon>Bacillales</taxon>
        <taxon>Thermoactinomycetaceae</taxon>
        <taxon>Novibacillus</taxon>
    </lineage>
</organism>
<feature type="domain" description="ABC3 transporter permease C-terminal" evidence="14">
    <location>
        <begin position="173"/>
        <end position="294"/>
    </location>
</feature>
<comment type="similarity">
    <text evidence="2 12">Belongs to the ABC-4 integral membrane protein family. FtsX subfamily.</text>
</comment>
<evidence type="ECO:0000256" key="13">
    <source>
        <dbReference type="SAM" id="Phobius"/>
    </source>
</evidence>
<dbReference type="InterPro" id="IPR040690">
    <property type="entry name" value="FtsX_ECD"/>
</dbReference>
<evidence type="ECO:0000256" key="3">
    <source>
        <dbReference type="ARBA" id="ARBA00011160"/>
    </source>
</evidence>
<evidence type="ECO:0000256" key="2">
    <source>
        <dbReference type="ARBA" id="ARBA00007379"/>
    </source>
</evidence>
<comment type="subcellular location">
    <subcellularLocation>
        <location evidence="1">Cell inner membrane</location>
        <topology evidence="1">Multi-pass membrane protein</topology>
    </subcellularLocation>
    <subcellularLocation>
        <location evidence="12">Cell membrane</location>
    </subcellularLocation>
</comment>
<dbReference type="NCBIfam" id="NF038347">
    <property type="entry name" value="FtsX_Gpos"/>
    <property type="match status" value="1"/>
</dbReference>
<dbReference type="Pfam" id="PF18075">
    <property type="entry name" value="FtsX_ECD"/>
    <property type="match status" value="1"/>
</dbReference>
<reference evidence="16 17" key="1">
    <citation type="journal article" date="2015" name="Int. J. Syst. Evol. Microbiol.">
        <title>Novibacillus thermophilus gen. nov., sp. nov., a Gram-staining-negative and moderately thermophilic member of the family Thermoactinomycetaceae.</title>
        <authorList>
            <person name="Yang G."/>
            <person name="Chen J."/>
            <person name="Zhou S."/>
        </authorList>
    </citation>
    <scope>NUCLEOTIDE SEQUENCE [LARGE SCALE GENOMIC DNA]</scope>
    <source>
        <strain evidence="16 17">SG-1</strain>
    </source>
</reference>
<dbReference type="NCBIfam" id="TIGR00439">
    <property type="entry name" value="FtsX_Gneg"/>
    <property type="match status" value="1"/>
</dbReference>
<evidence type="ECO:0000256" key="12">
    <source>
        <dbReference type="PIRNR" id="PIRNR003097"/>
    </source>
</evidence>
<evidence type="ECO:0000256" key="9">
    <source>
        <dbReference type="ARBA" id="ARBA00022989"/>
    </source>
</evidence>
<dbReference type="STRING" id="1471761.B0W44_16265"/>
<dbReference type="Proteomes" id="UP000188603">
    <property type="component" value="Chromosome"/>
</dbReference>
<evidence type="ECO:0000313" key="17">
    <source>
        <dbReference type="Proteomes" id="UP000188603"/>
    </source>
</evidence>
<dbReference type="GO" id="GO:0051301">
    <property type="term" value="P:cell division"/>
    <property type="evidence" value="ECO:0007669"/>
    <property type="project" value="UniProtKB-KW"/>
</dbReference>
<accession>A0A1U9KAK9</accession>
<keyword evidence="10 12" id="KW-0472">Membrane</keyword>
<feature type="domain" description="FtsX extracellular" evidence="15">
    <location>
        <begin position="59"/>
        <end position="148"/>
    </location>
</feature>